<reference evidence="1 2" key="1">
    <citation type="journal article" date="2019" name="Int. J. Syst. Evol. Microbiol.">
        <title>The Global Catalogue of Microorganisms (GCM) 10K type strain sequencing project: providing services to taxonomists for standard genome sequencing and annotation.</title>
        <authorList>
            <consortium name="The Broad Institute Genomics Platform"/>
            <consortium name="The Broad Institute Genome Sequencing Center for Infectious Disease"/>
            <person name="Wu L."/>
            <person name="Ma J."/>
        </authorList>
    </citation>
    <scope>NUCLEOTIDE SEQUENCE [LARGE SCALE GENOMIC DNA]</scope>
    <source>
        <strain evidence="1 2">JCM 16328</strain>
    </source>
</reference>
<dbReference type="EMBL" id="BAAADV010000007">
    <property type="protein sequence ID" value="GAA0680974.1"/>
    <property type="molecule type" value="Genomic_DNA"/>
</dbReference>
<name>A0AAV3TD45_9EURY</name>
<gene>
    <name evidence="1" type="ORF">GCM10009020_32420</name>
</gene>
<dbReference type="InterPro" id="IPR006311">
    <property type="entry name" value="TAT_signal"/>
</dbReference>
<dbReference type="InterPro" id="IPR036922">
    <property type="entry name" value="Rieske_2Fe-2S_sf"/>
</dbReference>
<dbReference type="InterPro" id="IPR014349">
    <property type="entry name" value="Rieske_Fe-S_prot"/>
</dbReference>
<dbReference type="RefSeq" id="WP_343775209.1">
    <property type="nucleotide sequence ID" value="NZ_BAAADV010000007.1"/>
</dbReference>
<organism evidence="1 2">
    <name type="scientific">Natronoarchaeum mannanilyticum</name>
    <dbReference type="NCBI Taxonomy" id="926360"/>
    <lineage>
        <taxon>Archaea</taxon>
        <taxon>Methanobacteriati</taxon>
        <taxon>Methanobacteriota</taxon>
        <taxon>Stenosarchaea group</taxon>
        <taxon>Halobacteria</taxon>
        <taxon>Halobacteriales</taxon>
        <taxon>Natronoarchaeaceae</taxon>
    </lineage>
</organism>
<dbReference type="SUPFAM" id="SSF50022">
    <property type="entry name" value="ISP domain"/>
    <property type="match status" value="1"/>
</dbReference>
<evidence type="ECO:0000313" key="1">
    <source>
        <dbReference type="EMBL" id="GAA0680974.1"/>
    </source>
</evidence>
<protein>
    <submittedName>
        <fullName evidence="1">Ubiquinol-cytochrome c reductase iron-sulfur subunit</fullName>
    </submittedName>
</protein>
<dbReference type="PROSITE" id="PS51318">
    <property type="entry name" value="TAT"/>
    <property type="match status" value="1"/>
</dbReference>
<keyword evidence="2" id="KW-1185">Reference proteome</keyword>
<proteinExistence type="predicted"/>
<dbReference type="PANTHER" id="PTHR10134">
    <property type="entry name" value="CYTOCHROME B-C1 COMPLEX SUBUNIT RIESKE, MITOCHONDRIAL"/>
    <property type="match status" value="1"/>
</dbReference>
<sequence length="288" mass="30982">MTDSDKYPVESDRRRFVKGVVGSSALAGVGITSAVTADSLTTPAGAGGGPTQYMGIERVGGPAPRGMPQIPIEIDDEGALRGIWPEPETEETATGQEIQVAETEIAGTTYSTTWFQYCGTQTSPAVEPDADLDNYLRFAGTSNYDWQNEAVSGGDKLMVSHFDDYREFTTGVGDAGLGKPAQATWRSQELEPRDTLGVQVIRSTAIEEAAQDDEWLAETTEEGFIAYLNSCTHYCCVPGFQMHEGSAGYGAENLSYCNCHQSVYDPFTVLQQQFVALPRPSDTVGGQG</sequence>
<dbReference type="AlphaFoldDB" id="A0AAV3TD45"/>
<dbReference type="Proteomes" id="UP001500420">
    <property type="component" value="Unassembled WGS sequence"/>
</dbReference>
<accession>A0AAV3TD45</accession>
<dbReference type="Gene3D" id="2.102.10.10">
    <property type="entry name" value="Rieske [2Fe-2S] iron-sulphur domain"/>
    <property type="match status" value="1"/>
</dbReference>
<comment type="caution">
    <text evidence="1">The sequence shown here is derived from an EMBL/GenBank/DDBJ whole genome shotgun (WGS) entry which is preliminary data.</text>
</comment>
<evidence type="ECO:0000313" key="2">
    <source>
        <dbReference type="Proteomes" id="UP001500420"/>
    </source>
</evidence>
<dbReference type="GO" id="GO:0051537">
    <property type="term" value="F:2 iron, 2 sulfur cluster binding"/>
    <property type="evidence" value="ECO:0007669"/>
    <property type="project" value="InterPro"/>
</dbReference>